<comment type="caution">
    <text evidence="1">The sequence shown here is derived from an EMBL/GenBank/DDBJ whole genome shotgun (WGS) entry which is preliminary data.</text>
</comment>
<reference evidence="1 2" key="1">
    <citation type="journal article" date="2013" name="ISME J.">
        <title>Metabolic model for the filamentous 'Candidatus Microthrix parvicella' based on genomic and metagenomic analyses.</title>
        <authorList>
            <person name="Jon McIlroy S."/>
            <person name="Kristiansen R."/>
            <person name="Albertsen M."/>
            <person name="Michael Karst S."/>
            <person name="Rossetti S."/>
            <person name="Lund Nielsen J."/>
            <person name="Tandoi V."/>
            <person name="James Seviour R."/>
            <person name="Nielsen P.H."/>
        </authorList>
    </citation>
    <scope>NUCLEOTIDE SEQUENCE [LARGE SCALE GENOMIC DNA]</scope>
    <source>
        <strain evidence="1 2">RN1</strain>
    </source>
</reference>
<sequence length="60" mass="6421">MVAGVSDQQLVHIIGGQPTRSFKLTDAAPTCTKALIDISQIARERDDLAAPTIAHVNLHD</sequence>
<dbReference type="Proteomes" id="UP000018291">
    <property type="component" value="Unassembled WGS sequence"/>
</dbReference>
<protein>
    <submittedName>
        <fullName evidence="1">Uncharacterized protein</fullName>
    </submittedName>
</protein>
<name>R4YWX8_9ACTN</name>
<gene>
    <name evidence="1" type="ORF">BN381_130161</name>
</gene>
<evidence type="ECO:0000313" key="2">
    <source>
        <dbReference type="Proteomes" id="UP000018291"/>
    </source>
</evidence>
<proteinExistence type="predicted"/>
<evidence type="ECO:0000313" key="1">
    <source>
        <dbReference type="EMBL" id="CCM62603.1"/>
    </source>
</evidence>
<organism evidence="1 2">
    <name type="scientific">Candidatus Neomicrothrix parvicella RN1</name>
    <dbReference type="NCBI Taxonomy" id="1229780"/>
    <lineage>
        <taxon>Bacteria</taxon>
        <taxon>Bacillati</taxon>
        <taxon>Actinomycetota</taxon>
        <taxon>Acidimicrobiia</taxon>
        <taxon>Acidimicrobiales</taxon>
        <taxon>Microthrixaceae</taxon>
        <taxon>Candidatus Neomicrothrix</taxon>
    </lineage>
</organism>
<dbReference type="HOGENOM" id="CLU_2932685_0_0_11"/>
<dbReference type="AlphaFoldDB" id="R4YWX8"/>
<dbReference type="EMBL" id="CANL01000005">
    <property type="protein sequence ID" value="CCM62603.1"/>
    <property type="molecule type" value="Genomic_DNA"/>
</dbReference>
<accession>R4YWX8</accession>
<keyword evidence="2" id="KW-1185">Reference proteome</keyword>